<feature type="transmembrane region" description="Helical" evidence="1">
    <location>
        <begin position="168"/>
        <end position="192"/>
    </location>
</feature>
<accession>A0AA39V3T7</accession>
<feature type="transmembrane region" description="Helical" evidence="1">
    <location>
        <begin position="126"/>
        <end position="148"/>
    </location>
</feature>
<dbReference type="InterPro" id="IPR049326">
    <property type="entry name" value="Rhodopsin_dom_fungi"/>
</dbReference>
<evidence type="ECO:0000313" key="3">
    <source>
        <dbReference type="EMBL" id="KAK0510344.1"/>
    </source>
</evidence>
<keyword evidence="1" id="KW-0472">Membrane</keyword>
<feature type="transmembrane region" description="Helical" evidence="1">
    <location>
        <begin position="48"/>
        <end position="73"/>
    </location>
</feature>
<dbReference type="Pfam" id="PF20684">
    <property type="entry name" value="Fung_rhodopsin"/>
    <property type="match status" value="1"/>
</dbReference>
<dbReference type="AlphaFoldDB" id="A0AA39V3T7"/>
<reference evidence="3" key="1">
    <citation type="submission" date="2023-03" db="EMBL/GenBank/DDBJ databases">
        <title>Complete genome of Cladonia borealis.</title>
        <authorList>
            <person name="Park H."/>
        </authorList>
    </citation>
    <scope>NUCLEOTIDE SEQUENCE</scope>
    <source>
        <strain evidence="3">ANT050790</strain>
    </source>
</reference>
<sequence length="377" mass="42105">MARAAITKDNLSPLVEIVVWFCLVLAILTVLVRFMTKHYFLHRFELDDFFCFISLISASAQSILISVAASYGLGQHLDTLNPPELSSLLKAQYAATFLFITSITFAKFSLIAFLGNLTPRKFDRRVGLIISLVVLLWYITAILPTAFQCHLPRPWNYIDGQCIQLTSWANYVSILNILTDVSLVGLPLAILARLKVAKSKKATLMLLFTSRLCVVAAVVCQLVYLNRFENSDDLTFDIWRVTVCIQVVQCLSIITSCLFYMKPFVDSLETGFVQLGDLRRRQVSGFGYSPETHSKNPLGKLSLGSLKINISRSRPGNEDTQLQENVTDRLRRLGNFATAVTEPRDSGTHSQSHIVQTTTLTVDEGRRGELAVSGENT</sequence>
<keyword evidence="1" id="KW-1133">Transmembrane helix</keyword>
<feature type="domain" description="Rhodopsin" evidence="2">
    <location>
        <begin position="32"/>
        <end position="265"/>
    </location>
</feature>
<keyword evidence="1" id="KW-0812">Transmembrane</keyword>
<proteinExistence type="predicted"/>
<dbReference type="PANTHER" id="PTHR38794:SF1">
    <property type="entry name" value="INTEGRAL MEMBRANE PROTEIN"/>
    <property type="match status" value="1"/>
</dbReference>
<dbReference type="Proteomes" id="UP001166286">
    <property type="component" value="Unassembled WGS sequence"/>
</dbReference>
<feature type="transmembrane region" description="Helical" evidence="1">
    <location>
        <begin position="93"/>
        <end position="114"/>
    </location>
</feature>
<name>A0AA39V3T7_9LECA</name>
<organism evidence="3 4">
    <name type="scientific">Cladonia borealis</name>
    <dbReference type="NCBI Taxonomy" id="184061"/>
    <lineage>
        <taxon>Eukaryota</taxon>
        <taxon>Fungi</taxon>
        <taxon>Dikarya</taxon>
        <taxon>Ascomycota</taxon>
        <taxon>Pezizomycotina</taxon>
        <taxon>Lecanoromycetes</taxon>
        <taxon>OSLEUM clade</taxon>
        <taxon>Lecanoromycetidae</taxon>
        <taxon>Lecanorales</taxon>
        <taxon>Lecanorineae</taxon>
        <taxon>Cladoniaceae</taxon>
        <taxon>Cladonia</taxon>
    </lineage>
</organism>
<gene>
    <name evidence="3" type="ORF">JMJ35_006776</name>
</gene>
<protein>
    <recommendedName>
        <fullName evidence="2">Rhodopsin domain-containing protein</fullName>
    </recommendedName>
</protein>
<evidence type="ECO:0000313" key="4">
    <source>
        <dbReference type="Proteomes" id="UP001166286"/>
    </source>
</evidence>
<feature type="transmembrane region" description="Helical" evidence="1">
    <location>
        <begin position="238"/>
        <end position="261"/>
    </location>
</feature>
<keyword evidence="4" id="KW-1185">Reference proteome</keyword>
<evidence type="ECO:0000256" key="1">
    <source>
        <dbReference type="SAM" id="Phobius"/>
    </source>
</evidence>
<feature type="transmembrane region" description="Helical" evidence="1">
    <location>
        <begin position="204"/>
        <end position="226"/>
    </location>
</feature>
<comment type="caution">
    <text evidence="3">The sequence shown here is derived from an EMBL/GenBank/DDBJ whole genome shotgun (WGS) entry which is preliminary data.</text>
</comment>
<dbReference type="PANTHER" id="PTHR38794">
    <property type="entry name" value="INTEGRAL MEMBRANE PROTEIN"/>
    <property type="match status" value="1"/>
</dbReference>
<feature type="transmembrane region" description="Helical" evidence="1">
    <location>
        <begin position="17"/>
        <end position="36"/>
    </location>
</feature>
<dbReference type="EMBL" id="JAFEKC020000015">
    <property type="protein sequence ID" value="KAK0510344.1"/>
    <property type="molecule type" value="Genomic_DNA"/>
</dbReference>
<evidence type="ECO:0000259" key="2">
    <source>
        <dbReference type="Pfam" id="PF20684"/>
    </source>
</evidence>